<feature type="region of interest" description="Disordered" evidence="1">
    <location>
        <begin position="1"/>
        <end position="185"/>
    </location>
</feature>
<reference evidence="2" key="1">
    <citation type="submission" date="2022-11" db="EMBL/GenBank/DDBJ databases">
        <authorList>
            <person name="Scott C."/>
            <person name="Bruce N."/>
        </authorList>
    </citation>
    <scope>NUCLEOTIDE SEQUENCE</scope>
</reference>
<feature type="compositionally biased region" description="Pro residues" evidence="1">
    <location>
        <begin position="119"/>
        <end position="137"/>
    </location>
</feature>
<dbReference type="PANTHER" id="PTHR41805:SF1">
    <property type="entry name" value="RRNA-PROCESSING PROTEIN FYV7"/>
    <property type="match status" value="1"/>
</dbReference>
<feature type="compositionally biased region" description="Basic and acidic residues" evidence="1">
    <location>
        <begin position="157"/>
        <end position="170"/>
    </location>
</feature>
<dbReference type="OrthoDB" id="2135053at2759"/>
<sequence>MGEKRRRDDPDAARAAKKPKKGFRVGPDNLPDGPWKRKVDRVKKELIYKAKTKKAYSKIRERELGAALPRSKKPAPPPQRETKARRSDNQQDDDDDDDEQDSSAEGARKKKKKKKKKPPTPPAPPPNPNPNPPPAPTPADTDPSEHPDRLARRRKPSYFDKQLREAERRRAASAQRLAAVEQRRADRDRALVARKRMRSLALHARERGPNGQRKLGRESELLLEKVKRMMGREADGKR</sequence>
<evidence type="ECO:0000313" key="3">
    <source>
        <dbReference type="Proteomes" id="UP000838763"/>
    </source>
</evidence>
<keyword evidence="3" id="KW-1185">Reference proteome</keyword>
<dbReference type="PANTHER" id="PTHR41805">
    <property type="entry name" value="EXPRESSED PROTEIN"/>
    <property type="match status" value="1"/>
</dbReference>
<name>A0A9P1MBJ6_9PEZI</name>
<dbReference type="EMBL" id="CALLCH030000015">
    <property type="protein sequence ID" value="CAI4216895.1"/>
    <property type="molecule type" value="Genomic_DNA"/>
</dbReference>
<dbReference type="Proteomes" id="UP000838763">
    <property type="component" value="Unassembled WGS sequence"/>
</dbReference>
<evidence type="ECO:0000313" key="2">
    <source>
        <dbReference type="EMBL" id="CAI4216895.1"/>
    </source>
</evidence>
<evidence type="ECO:0000256" key="1">
    <source>
        <dbReference type="SAM" id="MobiDB-lite"/>
    </source>
</evidence>
<feature type="compositionally biased region" description="Basic and acidic residues" evidence="1">
    <location>
        <begin position="80"/>
        <end position="89"/>
    </location>
</feature>
<protein>
    <recommendedName>
        <fullName evidence="4">rRNA-processing protein FYV7</fullName>
    </recommendedName>
</protein>
<feature type="compositionally biased region" description="Basic and acidic residues" evidence="1">
    <location>
        <begin position="34"/>
        <end position="48"/>
    </location>
</feature>
<comment type="caution">
    <text evidence="2">The sequence shown here is derived from an EMBL/GenBank/DDBJ whole genome shotgun (WGS) entry which is preliminary data.</text>
</comment>
<feature type="compositionally biased region" description="Acidic residues" evidence="1">
    <location>
        <begin position="90"/>
        <end position="102"/>
    </location>
</feature>
<feature type="compositionally biased region" description="Basic and acidic residues" evidence="1">
    <location>
        <begin position="1"/>
        <end position="14"/>
    </location>
</feature>
<organism evidence="2 3">
    <name type="scientific">Parascedosporium putredinis</name>
    <dbReference type="NCBI Taxonomy" id="1442378"/>
    <lineage>
        <taxon>Eukaryota</taxon>
        <taxon>Fungi</taxon>
        <taxon>Dikarya</taxon>
        <taxon>Ascomycota</taxon>
        <taxon>Pezizomycotina</taxon>
        <taxon>Sordariomycetes</taxon>
        <taxon>Hypocreomycetidae</taxon>
        <taxon>Microascales</taxon>
        <taxon>Microascaceae</taxon>
        <taxon>Parascedosporium</taxon>
    </lineage>
</organism>
<dbReference type="AlphaFoldDB" id="A0A9P1MBJ6"/>
<gene>
    <name evidence="2" type="ORF">PPNO1_LOCUS6538</name>
</gene>
<feature type="compositionally biased region" description="Basic residues" evidence="1">
    <location>
        <begin position="108"/>
        <end position="118"/>
    </location>
</feature>
<accession>A0A9P1MBJ6</accession>
<evidence type="ECO:0008006" key="4">
    <source>
        <dbReference type="Google" id="ProtNLM"/>
    </source>
</evidence>
<proteinExistence type="predicted"/>